<evidence type="ECO:0000256" key="1">
    <source>
        <dbReference type="SAM" id="Phobius"/>
    </source>
</evidence>
<dbReference type="AlphaFoldDB" id="A0A365NZW6"/>
<feature type="transmembrane region" description="Helical" evidence="1">
    <location>
        <begin position="72"/>
        <end position="89"/>
    </location>
</feature>
<gene>
    <name evidence="2" type="ORF">DPN68_10585</name>
</gene>
<dbReference type="Proteomes" id="UP000253319">
    <property type="component" value="Unassembled WGS sequence"/>
</dbReference>
<keyword evidence="1" id="KW-1133">Transmembrane helix</keyword>
<organism evidence="2 3">
    <name type="scientific">Flavobacterium tibetense</name>
    <dbReference type="NCBI Taxonomy" id="2233533"/>
    <lineage>
        <taxon>Bacteria</taxon>
        <taxon>Pseudomonadati</taxon>
        <taxon>Bacteroidota</taxon>
        <taxon>Flavobacteriia</taxon>
        <taxon>Flavobacteriales</taxon>
        <taxon>Flavobacteriaceae</taxon>
        <taxon>Flavobacterium</taxon>
    </lineage>
</organism>
<protein>
    <submittedName>
        <fullName evidence="2">Uncharacterized protein</fullName>
    </submittedName>
</protein>
<keyword evidence="1" id="KW-0472">Membrane</keyword>
<keyword evidence="1" id="KW-0812">Transmembrane</keyword>
<dbReference type="EMBL" id="QLST01000013">
    <property type="protein sequence ID" value="RBA27770.1"/>
    <property type="molecule type" value="Genomic_DNA"/>
</dbReference>
<evidence type="ECO:0000313" key="3">
    <source>
        <dbReference type="Proteomes" id="UP000253319"/>
    </source>
</evidence>
<name>A0A365NZW6_9FLAO</name>
<proteinExistence type="predicted"/>
<comment type="caution">
    <text evidence="2">The sequence shown here is derived from an EMBL/GenBank/DDBJ whole genome shotgun (WGS) entry which is preliminary data.</text>
</comment>
<keyword evidence="3" id="KW-1185">Reference proteome</keyword>
<accession>A0A365NZW6</accession>
<feature type="transmembrane region" description="Helical" evidence="1">
    <location>
        <begin position="95"/>
        <end position="116"/>
    </location>
</feature>
<reference evidence="2 3" key="1">
    <citation type="submission" date="2018-06" db="EMBL/GenBank/DDBJ databases">
        <title>Flavobacterium tibetense sp. nov., isolated from a wetland YonghuCo on Tibetan Plateau.</title>
        <authorList>
            <person name="Xing P."/>
            <person name="Phurbu D."/>
            <person name="Lu H."/>
        </authorList>
    </citation>
    <scope>NUCLEOTIDE SEQUENCE [LARGE SCALE GENOMIC DNA]</scope>
    <source>
        <strain evidence="2 3">YH5</strain>
    </source>
</reference>
<feature type="transmembrane region" description="Helical" evidence="1">
    <location>
        <begin position="7"/>
        <end position="28"/>
    </location>
</feature>
<sequence length="122" mass="14226">MKYLVFLIKFFAITVVVFYLILIIEVNIFEQYTGVNKTVGWAFNLSDFLKPLLFLFVSSYVALLILKMKINVYLTIGSLGLLICSKFFIFQNMLFVVLFLSSILIYLSNVILSIYLKFKNDY</sequence>
<feature type="transmembrane region" description="Helical" evidence="1">
    <location>
        <begin position="48"/>
        <end position="65"/>
    </location>
</feature>
<evidence type="ECO:0000313" key="2">
    <source>
        <dbReference type="EMBL" id="RBA27770.1"/>
    </source>
</evidence>